<protein>
    <submittedName>
        <fullName evidence="9">Uncharacterized protein</fullName>
    </submittedName>
</protein>
<dbReference type="Gene3D" id="2.10.70.10">
    <property type="entry name" value="Complement Module, domain 1"/>
    <property type="match status" value="2"/>
</dbReference>
<dbReference type="InterPro" id="IPR035976">
    <property type="entry name" value="Sushi/SCR/CCP_sf"/>
</dbReference>
<dbReference type="InterPro" id="IPR043472">
    <property type="entry name" value="Macro_dom-like"/>
</dbReference>
<dbReference type="InterPro" id="IPR050892">
    <property type="entry name" value="ADP-ribose_metab_enzymes"/>
</dbReference>
<dbReference type="InterPro" id="IPR013806">
    <property type="entry name" value="Kringle-like"/>
</dbReference>
<dbReference type="SMART" id="SM00506">
    <property type="entry name" value="A1pp"/>
    <property type="match status" value="1"/>
</dbReference>
<organism evidence="9 10">
    <name type="scientific">Mytilus galloprovincialis</name>
    <name type="common">Mediterranean mussel</name>
    <dbReference type="NCBI Taxonomy" id="29158"/>
    <lineage>
        <taxon>Eukaryota</taxon>
        <taxon>Metazoa</taxon>
        <taxon>Spiralia</taxon>
        <taxon>Lophotrochozoa</taxon>
        <taxon>Mollusca</taxon>
        <taxon>Bivalvia</taxon>
        <taxon>Autobranchia</taxon>
        <taxon>Pteriomorphia</taxon>
        <taxon>Mytilida</taxon>
        <taxon>Mytiloidea</taxon>
        <taxon>Mytilidae</taxon>
        <taxon>Mytilinae</taxon>
        <taxon>Mytilus</taxon>
    </lineage>
</organism>
<dbReference type="Pfam" id="PF00084">
    <property type="entry name" value="Sushi"/>
    <property type="match status" value="2"/>
</dbReference>
<proteinExistence type="predicted"/>
<evidence type="ECO:0000256" key="2">
    <source>
        <dbReference type="ARBA" id="ARBA00023157"/>
    </source>
</evidence>
<keyword evidence="1 3" id="KW-0420">Kringle</keyword>
<evidence type="ECO:0000259" key="7">
    <source>
        <dbReference type="PROSITE" id="PS50923"/>
    </source>
</evidence>
<keyword evidence="4" id="KW-0768">Sushi</keyword>
<feature type="domain" description="Macro" evidence="8">
    <location>
        <begin position="387"/>
        <end position="538"/>
    </location>
</feature>
<dbReference type="SUPFAM" id="SSF52949">
    <property type="entry name" value="Macro domain-like"/>
    <property type="match status" value="1"/>
</dbReference>
<gene>
    <name evidence="9" type="ORF">MGAL_10B086218</name>
</gene>
<evidence type="ECO:0000259" key="8">
    <source>
        <dbReference type="PROSITE" id="PS51154"/>
    </source>
</evidence>
<dbReference type="CDD" id="cd00033">
    <property type="entry name" value="CCP"/>
    <property type="match status" value="2"/>
</dbReference>
<dbReference type="Pfam" id="PF00051">
    <property type="entry name" value="Kringle"/>
    <property type="match status" value="1"/>
</dbReference>
<evidence type="ECO:0000256" key="3">
    <source>
        <dbReference type="PROSITE-ProRule" id="PRU00121"/>
    </source>
</evidence>
<dbReference type="InterPro" id="IPR002589">
    <property type="entry name" value="Macro_dom"/>
</dbReference>
<keyword evidence="2 4" id="KW-1015">Disulfide bond</keyword>
<keyword evidence="10" id="KW-1185">Reference proteome</keyword>
<dbReference type="SMART" id="SM00130">
    <property type="entry name" value="KR"/>
    <property type="match status" value="1"/>
</dbReference>
<keyword evidence="5" id="KW-0812">Transmembrane</keyword>
<sequence>TDCKLHEKDRNYIGKINVAKGGIQCLFWNNGSHTHYPMQHNYCRAPTGDPVEIPWCYTQFTNGHFWHYCDIPLCVCKPGSFGENCKKRCHCEVGGCNAITGKCINQSAGCKVPWTGESCSLQITCGKSFLHLVKSKIIHDIRDTYNFGDIVNISCNAGYVEHAKRTKCVGINKWSERGPVCEGVPCPDFNKTDNSELPTKLSGYRFQDAVTFKCNKGYILSGNASLICLANGLYSFGKWNSVQPVCTAENSSEFPAAIVGAAVGSSFAVILIVVIIVIIIIRRRKQEERTSKSTVYKETSSEFRKWREEKPIRSKTDITSSIITESKVTSSKNIDTPYYNDEDGEGYYSFTLDKQIPRSAILVKDFFEYVENGRETEGKIEGSVLKPSMAEGGGDVGFSFEEKKGDLFDCPETDALAHCVSEDLRMGKGIAVLFKKKFGGVGELISQGKKTGEVAVLKKQKRFVYYLITKVKATGKPTYDTLRASLKELKVHCVKNKVHRLAMPKIGCGLDRLEWEEVSTMICEIFSDIDIHITVYTL</sequence>
<dbReference type="OrthoDB" id="2155246at2759"/>
<feature type="non-terminal residue" evidence="9">
    <location>
        <position position="538"/>
    </location>
</feature>
<comment type="caution">
    <text evidence="9">The sequence shown here is derived from an EMBL/GenBank/DDBJ whole genome shotgun (WGS) entry which is preliminary data.</text>
</comment>
<dbReference type="Gene3D" id="3.40.220.10">
    <property type="entry name" value="Leucine Aminopeptidase, subunit E, domain 1"/>
    <property type="match status" value="1"/>
</dbReference>
<feature type="disulfide bond" evidence="4">
    <location>
        <begin position="125"/>
        <end position="168"/>
    </location>
</feature>
<keyword evidence="5" id="KW-1133">Transmembrane helix</keyword>
<dbReference type="InterPro" id="IPR000001">
    <property type="entry name" value="Kringle"/>
</dbReference>
<dbReference type="PANTHER" id="PTHR12521">
    <property type="entry name" value="PROTEIN C6ORF130"/>
    <property type="match status" value="1"/>
</dbReference>
<comment type="caution">
    <text evidence="3">Lacks conserved residue(s) required for the propagation of feature annotation.</text>
</comment>
<dbReference type="AlphaFoldDB" id="A0A8B6CSY7"/>
<feature type="domain" description="Sushi" evidence="7">
    <location>
        <begin position="184"/>
        <end position="248"/>
    </location>
</feature>
<dbReference type="InterPro" id="IPR000436">
    <property type="entry name" value="Sushi_SCR_CCP_dom"/>
</dbReference>
<feature type="domain" description="Sushi" evidence="7">
    <location>
        <begin position="123"/>
        <end position="183"/>
    </location>
</feature>
<dbReference type="PROSITE" id="PS50070">
    <property type="entry name" value="KRINGLE_2"/>
    <property type="match status" value="1"/>
</dbReference>
<dbReference type="CDD" id="cd02901">
    <property type="entry name" value="Macro_Poa1p-like"/>
    <property type="match status" value="1"/>
</dbReference>
<dbReference type="Proteomes" id="UP000596742">
    <property type="component" value="Unassembled WGS sequence"/>
</dbReference>
<dbReference type="PROSITE" id="PS50923">
    <property type="entry name" value="SUSHI"/>
    <property type="match status" value="2"/>
</dbReference>
<dbReference type="Gene3D" id="2.40.20.10">
    <property type="entry name" value="Plasminogen Kringle 4"/>
    <property type="match status" value="1"/>
</dbReference>
<name>A0A8B6CSY7_MYTGA</name>
<dbReference type="GO" id="GO:0140291">
    <property type="term" value="P:peptidyl-glutamate ADP-deribosylation"/>
    <property type="evidence" value="ECO:0007669"/>
    <property type="project" value="TreeGrafter"/>
</dbReference>
<dbReference type="InterPro" id="IPR038178">
    <property type="entry name" value="Kringle_sf"/>
</dbReference>
<dbReference type="Pfam" id="PF01661">
    <property type="entry name" value="Macro"/>
    <property type="match status" value="1"/>
</dbReference>
<reference evidence="9" key="1">
    <citation type="submission" date="2018-11" db="EMBL/GenBank/DDBJ databases">
        <authorList>
            <person name="Alioto T."/>
            <person name="Alioto T."/>
        </authorList>
    </citation>
    <scope>NUCLEOTIDE SEQUENCE</scope>
</reference>
<dbReference type="SUPFAM" id="SSF57535">
    <property type="entry name" value="Complement control module/SCR domain"/>
    <property type="match status" value="2"/>
</dbReference>
<evidence type="ECO:0000256" key="4">
    <source>
        <dbReference type="PROSITE-ProRule" id="PRU00302"/>
    </source>
</evidence>
<dbReference type="SMART" id="SM00032">
    <property type="entry name" value="CCP"/>
    <property type="match status" value="2"/>
</dbReference>
<evidence type="ECO:0000259" key="6">
    <source>
        <dbReference type="PROSITE" id="PS50070"/>
    </source>
</evidence>
<evidence type="ECO:0000256" key="5">
    <source>
        <dbReference type="SAM" id="Phobius"/>
    </source>
</evidence>
<dbReference type="PROSITE" id="PS51154">
    <property type="entry name" value="MACRO"/>
    <property type="match status" value="1"/>
</dbReference>
<feature type="transmembrane region" description="Helical" evidence="5">
    <location>
        <begin position="254"/>
        <end position="281"/>
    </location>
</feature>
<accession>A0A8B6CSY7</accession>
<keyword evidence="5" id="KW-0472">Membrane</keyword>
<dbReference type="EMBL" id="UYJE01002216">
    <property type="protein sequence ID" value="VDI08669.1"/>
    <property type="molecule type" value="Genomic_DNA"/>
</dbReference>
<evidence type="ECO:0000313" key="9">
    <source>
        <dbReference type="EMBL" id="VDI08669.1"/>
    </source>
</evidence>
<dbReference type="PANTHER" id="PTHR12521:SF0">
    <property type="entry name" value="ADP-RIBOSE GLYCOHYDROLASE OARD1"/>
    <property type="match status" value="1"/>
</dbReference>
<evidence type="ECO:0000313" key="10">
    <source>
        <dbReference type="Proteomes" id="UP000596742"/>
    </source>
</evidence>
<feature type="domain" description="Kringle" evidence="6">
    <location>
        <begin position="5"/>
        <end position="74"/>
    </location>
</feature>
<evidence type="ECO:0000256" key="1">
    <source>
        <dbReference type="ARBA" id="ARBA00022572"/>
    </source>
</evidence>
<dbReference type="SUPFAM" id="SSF57440">
    <property type="entry name" value="Kringle-like"/>
    <property type="match status" value="1"/>
</dbReference>